<accession>A0ACC3MRW2</accession>
<evidence type="ECO:0000313" key="2">
    <source>
        <dbReference type="Proteomes" id="UP001281147"/>
    </source>
</evidence>
<keyword evidence="2" id="KW-1185">Reference proteome</keyword>
<comment type="caution">
    <text evidence="1">The sequence shown here is derived from an EMBL/GenBank/DDBJ whole genome shotgun (WGS) entry which is preliminary data.</text>
</comment>
<dbReference type="EMBL" id="JAUTXU010000164">
    <property type="protein sequence ID" value="KAK3702212.1"/>
    <property type="molecule type" value="Genomic_DNA"/>
</dbReference>
<dbReference type="Proteomes" id="UP001281147">
    <property type="component" value="Unassembled WGS sequence"/>
</dbReference>
<name>A0ACC3MRW2_9PEZI</name>
<evidence type="ECO:0000313" key="1">
    <source>
        <dbReference type="EMBL" id="KAK3702212.1"/>
    </source>
</evidence>
<proteinExistence type="predicted"/>
<sequence length="441" mass="47028">MDFSPPSASLPGTTPSVGELSAEFAKEKRAKSPPLAFEKTSNDALAPRITSPSQGEIGSGAAVPSPSAIMGRLDTHLSEGLQIIIDQQANAINKLHDAFAAERQTWTLEKERLYQRIAKLERLLKSGDGYSPAKSPVLSPYNGGSNITSPQAKAMANQHRLPSIAEDENIVPLSQRRAQAPQSIDFTTLSPPSTKRGSSVGFAESTPTNVKVEEIPVSPGPTTKSLSPPPFNYRMEAGHTPLKPPGRPTAAPHSSIAVDGSDDTPTRNNTQLHAFLTQSDDEDEERELQGPLHMPELPNVPSDANFSFDMLSKRLEHIEKHPDQSKPMIFAQPSPGLASPAEPDEEASPKTVNNNTKNNAEGPPAPPGTHILPPQATNTSDVPTFALSPSGLPSLSKHASRDDKVQADFDSGGIRLKKKPSSNFGAPFGQLGGFGNPRKLS</sequence>
<organism evidence="1 2">
    <name type="scientific">Vermiconidia calcicola</name>
    <dbReference type="NCBI Taxonomy" id="1690605"/>
    <lineage>
        <taxon>Eukaryota</taxon>
        <taxon>Fungi</taxon>
        <taxon>Dikarya</taxon>
        <taxon>Ascomycota</taxon>
        <taxon>Pezizomycotina</taxon>
        <taxon>Dothideomycetes</taxon>
        <taxon>Dothideomycetidae</taxon>
        <taxon>Mycosphaerellales</taxon>
        <taxon>Extremaceae</taxon>
        <taxon>Vermiconidia</taxon>
    </lineage>
</organism>
<reference evidence="1" key="1">
    <citation type="submission" date="2023-07" db="EMBL/GenBank/DDBJ databases">
        <title>Black Yeasts Isolated from many extreme environments.</title>
        <authorList>
            <person name="Coleine C."/>
            <person name="Stajich J.E."/>
            <person name="Selbmann L."/>
        </authorList>
    </citation>
    <scope>NUCLEOTIDE SEQUENCE</scope>
    <source>
        <strain evidence="1">CCFEE 5714</strain>
    </source>
</reference>
<gene>
    <name evidence="1" type="ORF">LTR37_015044</name>
</gene>
<protein>
    <submittedName>
        <fullName evidence="1">Uncharacterized protein</fullName>
    </submittedName>
</protein>